<proteinExistence type="predicted"/>
<dbReference type="EMBL" id="VTWT01000004">
    <property type="protein sequence ID" value="KAA9338962.1"/>
    <property type="molecule type" value="Genomic_DNA"/>
</dbReference>
<protein>
    <submittedName>
        <fullName evidence="1">Uncharacterized protein</fullName>
    </submittedName>
</protein>
<organism evidence="1 2">
    <name type="scientific">Adhaeribacter soli</name>
    <dbReference type="NCBI Taxonomy" id="2607655"/>
    <lineage>
        <taxon>Bacteria</taxon>
        <taxon>Pseudomonadati</taxon>
        <taxon>Bacteroidota</taxon>
        <taxon>Cytophagia</taxon>
        <taxon>Cytophagales</taxon>
        <taxon>Hymenobacteraceae</taxon>
        <taxon>Adhaeribacter</taxon>
    </lineage>
</organism>
<comment type="caution">
    <text evidence="1">The sequence shown here is derived from an EMBL/GenBank/DDBJ whole genome shotgun (WGS) entry which is preliminary data.</text>
</comment>
<evidence type="ECO:0000313" key="1">
    <source>
        <dbReference type="EMBL" id="KAA9338962.1"/>
    </source>
</evidence>
<dbReference type="RefSeq" id="WP_150903596.1">
    <property type="nucleotide sequence ID" value="NZ_VTWT01000004.1"/>
</dbReference>
<sequence length="112" mass="13174">MAIYIYPKKISLQDLLSRIYASINSDKTLTWEINNGRIIHTADSEQWNEGGYLYQAEQNNPTCLVFYYQILEGKSPRPDTYGVYNGRFVQMLLNKLTQEIERFEVKDLRNKS</sequence>
<evidence type="ECO:0000313" key="2">
    <source>
        <dbReference type="Proteomes" id="UP000326570"/>
    </source>
</evidence>
<accession>A0A5N1J2V3</accession>
<reference evidence="1 2" key="1">
    <citation type="submission" date="2019-09" db="EMBL/GenBank/DDBJ databases">
        <title>Genome sequence of Adhaeribacter sp. M2.</title>
        <authorList>
            <person name="Srinivasan S."/>
        </authorList>
    </citation>
    <scope>NUCLEOTIDE SEQUENCE [LARGE SCALE GENOMIC DNA]</scope>
    <source>
        <strain evidence="1 2">M2</strain>
    </source>
</reference>
<gene>
    <name evidence="1" type="ORF">F0P94_09230</name>
</gene>
<name>A0A5N1J2V3_9BACT</name>
<dbReference type="AlphaFoldDB" id="A0A5N1J2V3"/>
<dbReference type="Proteomes" id="UP000326570">
    <property type="component" value="Unassembled WGS sequence"/>
</dbReference>
<keyword evidence="2" id="KW-1185">Reference proteome</keyword>